<accession>A0A915PXG1</accession>
<name>A0A915PXG1_9BILA</name>
<evidence type="ECO:0000313" key="2">
    <source>
        <dbReference type="Proteomes" id="UP000887581"/>
    </source>
</evidence>
<protein>
    <submittedName>
        <fullName evidence="3">Uncharacterized protein</fullName>
    </submittedName>
</protein>
<dbReference type="WBParaSite" id="sdigi.contig335.g7532.t1">
    <property type="protein sequence ID" value="sdigi.contig335.g7532.t1"/>
    <property type="gene ID" value="sdigi.contig335.g7532"/>
</dbReference>
<proteinExistence type="predicted"/>
<evidence type="ECO:0000256" key="1">
    <source>
        <dbReference type="SAM" id="MobiDB-lite"/>
    </source>
</evidence>
<evidence type="ECO:0000313" key="3">
    <source>
        <dbReference type="WBParaSite" id="sdigi.contig335.g7532.t1"/>
    </source>
</evidence>
<dbReference type="Proteomes" id="UP000887581">
    <property type="component" value="Unplaced"/>
</dbReference>
<dbReference type="AlphaFoldDB" id="A0A915PXG1"/>
<keyword evidence="2" id="KW-1185">Reference proteome</keyword>
<sequence length="206" mass="22983">MAFKIGDELITMIGEFANMNRSPDFKVKTSENSQKVPKMRLGRQHSLNLAVGVSDEKPPFSEVNIPTRRQSTGKISETDGHIGGKRTLSAPPQMKTDIDQIRKRREKSRKMFTLKDKPTGTEGLEAVTEEETDLMSPSIINMRTENVHYQQASNNCDNDNGDDIAVKTALLPSTSTSYTKIINNMDHRGSIVLIDDNDDTKCLQSP</sequence>
<feature type="region of interest" description="Disordered" evidence="1">
    <location>
        <begin position="70"/>
        <end position="92"/>
    </location>
</feature>
<organism evidence="2 3">
    <name type="scientific">Setaria digitata</name>
    <dbReference type="NCBI Taxonomy" id="48799"/>
    <lineage>
        <taxon>Eukaryota</taxon>
        <taxon>Metazoa</taxon>
        <taxon>Ecdysozoa</taxon>
        <taxon>Nematoda</taxon>
        <taxon>Chromadorea</taxon>
        <taxon>Rhabditida</taxon>
        <taxon>Spirurina</taxon>
        <taxon>Spiruromorpha</taxon>
        <taxon>Filarioidea</taxon>
        <taxon>Setariidae</taxon>
        <taxon>Setaria</taxon>
    </lineage>
</organism>
<reference evidence="3" key="1">
    <citation type="submission" date="2022-11" db="UniProtKB">
        <authorList>
            <consortium name="WormBaseParasite"/>
        </authorList>
    </citation>
    <scope>IDENTIFICATION</scope>
</reference>